<gene>
    <name evidence="12" type="ORF">PF66_01706</name>
</gene>
<protein>
    <recommendedName>
        <fullName evidence="10">Nodulation protein L</fullName>
    </recommendedName>
</protein>
<evidence type="ECO:0000256" key="3">
    <source>
        <dbReference type="ARBA" id="ARBA00022516"/>
    </source>
</evidence>
<keyword evidence="3" id="KW-0444">Lipid biosynthesis</keyword>
<evidence type="ECO:0000256" key="6">
    <source>
        <dbReference type="ARBA" id="ARBA00022737"/>
    </source>
</evidence>
<dbReference type="InterPro" id="IPR024688">
    <property type="entry name" value="Mac_dom"/>
</dbReference>
<dbReference type="PANTHER" id="PTHR23416">
    <property type="entry name" value="SIALIC ACID SYNTHASE-RELATED"/>
    <property type="match status" value="1"/>
</dbReference>
<keyword evidence="2" id="KW-0536">Nodulation</keyword>
<dbReference type="OrthoDB" id="9815592at2"/>
<dbReference type="FunFam" id="2.160.10.10:FF:000025">
    <property type="entry name" value="Hexapeptide-repeat containing-acetyltransferase"/>
    <property type="match status" value="1"/>
</dbReference>
<evidence type="ECO:0000256" key="5">
    <source>
        <dbReference type="ARBA" id="ARBA00022679"/>
    </source>
</evidence>
<keyword evidence="7" id="KW-0443">Lipid metabolism</keyword>
<dbReference type="CDD" id="cd03357">
    <property type="entry name" value="LbH_MAT_GAT"/>
    <property type="match status" value="1"/>
</dbReference>
<evidence type="ECO:0000256" key="8">
    <source>
        <dbReference type="ARBA" id="ARBA00023315"/>
    </source>
</evidence>
<dbReference type="RefSeq" id="WP_054062413.1">
    <property type="nucleotide sequence ID" value="NZ_JSYZ01000004.1"/>
</dbReference>
<dbReference type="InterPro" id="IPR001451">
    <property type="entry name" value="Hexapep"/>
</dbReference>
<dbReference type="STRING" id="50340.PF66_01706"/>
<dbReference type="GO" id="GO:0016407">
    <property type="term" value="F:acetyltransferase activity"/>
    <property type="evidence" value="ECO:0007669"/>
    <property type="project" value="InterPro"/>
</dbReference>
<evidence type="ECO:0000313" key="13">
    <source>
        <dbReference type="Proteomes" id="UP000037931"/>
    </source>
</evidence>
<keyword evidence="4" id="KW-0441">Lipid A biosynthesis</keyword>
<keyword evidence="13" id="KW-1185">Reference proteome</keyword>
<reference evidence="12 13" key="1">
    <citation type="journal article" date="2015" name="PLoS ONE">
        <title>Rice-Infecting Pseudomonas Genomes Are Highly Accessorized and Harbor Multiple Putative Virulence Mechanisms to Cause Sheath Brown Rot.</title>
        <authorList>
            <person name="Quibod I.L."/>
            <person name="Grande G."/>
            <person name="Oreiro E.G."/>
            <person name="Borja F.N."/>
            <person name="Dossa G.S."/>
            <person name="Mauleon R."/>
            <person name="Cruz C.V."/>
            <person name="Oliva R."/>
        </authorList>
    </citation>
    <scope>NUCLEOTIDE SEQUENCE [LARGE SCALE GENOMIC DNA]</scope>
    <source>
        <strain evidence="12 13">IRRI 6609</strain>
    </source>
</reference>
<comment type="function">
    <text evidence="9">Acetyltransferase implicated in the O-acetylation of Nod factors.</text>
</comment>
<evidence type="ECO:0000256" key="10">
    <source>
        <dbReference type="ARBA" id="ARBA00067695"/>
    </source>
</evidence>
<dbReference type="SUPFAM" id="SSF51161">
    <property type="entry name" value="Trimeric LpxA-like enzymes"/>
    <property type="match status" value="1"/>
</dbReference>
<dbReference type="Proteomes" id="UP000037931">
    <property type="component" value="Unassembled WGS sequence"/>
</dbReference>
<sequence>MDVQETEVSAQAFASTRQRMLAGQWFHSPSLDLTRLHLRAQGLIQRFNQASPSAYDERQALLAQLLGRFGQGSWIEPGLQCDYGAHIEIGDDVYINVNCTLLDGNRIEIGDRVYVSPNVQMITTRHPVHPAQRTVEVEGERKCVLRADPIRVGNDVWIGAGAILLGGVEVGEGSVIGAGSVVTRSIAPGVVAAGNPCRVIRSAYE</sequence>
<dbReference type="Gene3D" id="2.160.10.10">
    <property type="entry name" value="Hexapeptide repeat proteins"/>
    <property type="match status" value="1"/>
</dbReference>
<dbReference type="Pfam" id="PF00132">
    <property type="entry name" value="Hexapep"/>
    <property type="match status" value="1"/>
</dbReference>
<dbReference type="SMART" id="SM01266">
    <property type="entry name" value="Mac"/>
    <property type="match status" value="1"/>
</dbReference>
<dbReference type="AlphaFoldDB" id="A0A0M9GIL4"/>
<dbReference type="InterPro" id="IPR011004">
    <property type="entry name" value="Trimer_LpxA-like_sf"/>
</dbReference>
<keyword evidence="8 12" id="KW-0012">Acyltransferase</keyword>
<dbReference type="InterPro" id="IPR051159">
    <property type="entry name" value="Hexapeptide_acetyltransf"/>
</dbReference>
<dbReference type="EMBL" id="JSYZ01000004">
    <property type="protein sequence ID" value="KPA92122.1"/>
    <property type="molecule type" value="Genomic_DNA"/>
</dbReference>
<comment type="similarity">
    <text evidence="1">Belongs to the transferase hexapeptide repeat family.</text>
</comment>
<keyword evidence="5 12" id="KW-0808">Transferase</keyword>
<evidence type="ECO:0000313" key="12">
    <source>
        <dbReference type="EMBL" id="KPA92122.1"/>
    </source>
</evidence>
<evidence type="ECO:0000256" key="2">
    <source>
        <dbReference type="ARBA" id="ARBA00022458"/>
    </source>
</evidence>
<accession>A0A0M9GIL4</accession>
<name>A0A0M9GIL4_9PSED</name>
<evidence type="ECO:0000256" key="9">
    <source>
        <dbReference type="ARBA" id="ARBA00055587"/>
    </source>
</evidence>
<evidence type="ECO:0000256" key="7">
    <source>
        <dbReference type="ARBA" id="ARBA00023098"/>
    </source>
</evidence>
<organism evidence="12 13">
    <name type="scientific">Pseudomonas asplenii</name>
    <dbReference type="NCBI Taxonomy" id="53407"/>
    <lineage>
        <taxon>Bacteria</taxon>
        <taxon>Pseudomonadati</taxon>
        <taxon>Pseudomonadota</taxon>
        <taxon>Gammaproteobacteria</taxon>
        <taxon>Pseudomonadales</taxon>
        <taxon>Pseudomonadaceae</taxon>
        <taxon>Pseudomonas</taxon>
    </lineage>
</organism>
<evidence type="ECO:0000259" key="11">
    <source>
        <dbReference type="SMART" id="SM01266"/>
    </source>
</evidence>
<keyword evidence="6" id="KW-0677">Repeat</keyword>
<dbReference type="GO" id="GO:0008374">
    <property type="term" value="F:O-acyltransferase activity"/>
    <property type="evidence" value="ECO:0007669"/>
    <property type="project" value="TreeGrafter"/>
</dbReference>
<dbReference type="GO" id="GO:0009245">
    <property type="term" value="P:lipid A biosynthetic process"/>
    <property type="evidence" value="ECO:0007669"/>
    <property type="project" value="UniProtKB-KW"/>
</dbReference>
<feature type="domain" description="Maltose/galactoside acetyltransferase" evidence="11">
    <location>
        <begin position="17"/>
        <end position="71"/>
    </location>
</feature>
<evidence type="ECO:0000256" key="4">
    <source>
        <dbReference type="ARBA" id="ARBA00022556"/>
    </source>
</evidence>
<dbReference type="InterPro" id="IPR018357">
    <property type="entry name" value="Hexapep_transf_CS"/>
</dbReference>
<proteinExistence type="inferred from homology"/>
<comment type="caution">
    <text evidence="12">The sequence shown here is derived from an EMBL/GenBank/DDBJ whole genome shotgun (WGS) entry which is preliminary data.</text>
</comment>
<dbReference type="PATRIC" id="fig|50340.43.peg.4865"/>
<dbReference type="Pfam" id="PF12464">
    <property type="entry name" value="Mac"/>
    <property type="match status" value="1"/>
</dbReference>
<dbReference type="PANTHER" id="PTHR23416:SF23">
    <property type="entry name" value="ACETYLTRANSFERASE C18B11.09C-RELATED"/>
    <property type="match status" value="1"/>
</dbReference>
<evidence type="ECO:0000256" key="1">
    <source>
        <dbReference type="ARBA" id="ARBA00007274"/>
    </source>
</evidence>
<dbReference type="GO" id="GO:0016020">
    <property type="term" value="C:membrane"/>
    <property type="evidence" value="ECO:0007669"/>
    <property type="project" value="GOC"/>
</dbReference>
<dbReference type="PROSITE" id="PS00101">
    <property type="entry name" value="HEXAPEP_TRANSFERASES"/>
    <property type="match status" value="1"/>
</dbReference>